<dbReference type="AlphaFoldDB" id="A0A4R6J3J1"/>
<feature type="domain" description="Putative zinc-finger" evidence="2">
    <location>
        <begin position="8"/>
        <end position="36"/>
    </location>
</feature>
<evidence type="ECO:0000256" key="1">
    <source>
        <dbReference type="SAM" id="Phobius"/>
    </source>
</evidence>
<keyword evidence="1" id="KW-1133">Transmembrane helix</keyword>
<comment type="caution">
    <text evidence="3">The sequence shown here is derived from an EMBL/GenBank/DDBJ whole genome shotgun (WGS) entry which is preliminary data.</text>
</comment>
<keyword evidence="4" id="KW-1185">Reference proteome</keyword>
<keyword evidence="1" id="KW-0812">Transmembrane</keyword>
<dbReference type="InterPro" id="IPR016024">
    <property type="entry name" value="ARM-type_fold"/>
</dbReference>
<sequence>MNCAFDKEQLWSLALNELSESEKATVNQHVASCEECKAALNDIMGFWNITAALPEPEVPAGMKQRFMAELENYQQKQLSKSNGFSMWKERLRSLVAGMVTPKFGYGLAMLLIGVIATTFFFTTNNKAGDDVQQLSAQVKEMREMLALSLLEHPSASERLRAVSYVEEIDTVDARVKDALLTTLNNDENINVRLTALETLSKMTADPKVREGLIQSIVHQDSPLIQSALADLMLKMQAKKSVRSLQQLLKKPETNEAIKDKIKQTIHQLS</sequence>
<proteinExistence type="predicted"/>
<dbReference type="Gene3D" id="1.25.10.10">
    <property type="entry name" value="Leucine-rich Repeat Variant"/>
    <property type="match status" value="1"/>
</dbReference>
<keyword evidence="1" id="KW-0472">Membrane</keyword>
<dbReference type="InterPro" id="IPR041916">
    <property type="entry name" value="Anti_sigma_zinc_sf"/>
</dbReference>
<dbReference type="SUPFAM" id="SSF48371">
    <property type="entry name" value="ARM repeat"/>
    <property type="match status" value="1"/>
</dbReference>
<dbReference type="InterPro" id="IPR027383">
    <property type="entry name" value="Znf_put"/>
</dbReference>
<dbReference type="RefSeq" id="WP_133473465.1">
    <property type="nucleotide sequence ID" value="NZ_SNWP01000010.1"/>
</dbReference>
<protein>
    <submittedName>
        <fullName evidence="3">HEAT repeat protein</fullName>
    </submittedName>
</protein>
<dbReference type="EMBL" id="SNWP01000010">
    <property type="protein sequence ID" value="TDO28846.1"/>
    <property type="molecule type" value="Genomic_DNA"/>
</dbReference>
<accession>A0A4R6J3J1</accession>
<feature type="transmembrane region" description="Helical" evidence="1">
    <location>
        <begin position="103"/>
        <end position="122"/>
    </location>
</feature>
<reference evidence="3 4" key="1">
    <citation type="submission" date="2019-03" db="EMBL/GenBank/DDBJ databases">
        <title>Genomic Encyclopedia of Archaeal and Bacterial Type Strains, Phase II (KMG-II): from individual species to whole genera.</title>
        <authorList>
            <person name="Goeker M."/>
        </authorList>
    </citation>
    <scope>NUCLEOTIDE SEQUENCE [LARGE SCALE GENOMIC DNA]</scope>
    <source>
        <strain evidence="3 4">DSM 28323</strain>
    </source>
</reference>
<evidence type="ECO:0000259" key="2">
    <source>
        <dbReference type="Pfam" id="PF13490"/>
    </source>
</evidence>
<dbReference type="Pfam" id="PF13646">
    <property type="entry name" value="HEAT_2"/>
    <property type="match status" value="1"/>
</dbReference>
<dbReference type="OrthoDB" id="978644at2"/>
<organism evidence="3 4">
    <name type="scientific">Sediminibacterium goheungense</name>
    <dbReference type="NCBI Taxonomy" id="1086393"/>
    <lineage>
        <taxon>Bacteria</taxon>
        <taxon>Pseudomonadati</taxon>
        <taxon>Bacteroidota</taxon>
        <taxon>Chitinophagia</taxon>
        <taxon>Chitinophagales</taxon>
        <taxon>Chitinophagaceae</taxon>
        <taxon>Sediminibacterium</taxon>
    </lineage>
</organism>
<name>A0A4R6J3J1_9BACT</name>
<dbReference type="Gene3D" id="1.10.10.1320">
    <property type="entry name" value="Anti-sigma factor, zinc-finger domain"/>
    <property type="match status" value="1"/>
</dbReference>
<evidence type="ECO:0000313" key="4">
    <source>
        <dbReference type="Proteomes" id="UP000295741"/>
    </source>
</evidence>
<dbReference type="Proteomes" id="UP000295741">
    <property type="component" value="Unassembled WGS sequence"/>
</dbReference>
<gene>
    <name evidence="3" type="ORF">BC659_0926</name>
</gene>
<dbReference type="InterPro" id="IPR011989">
    <property type="entry name" value="ARM-like"/>
</dbReference>
<evidence type="ECO:0000313" key="3">
    <source>
        <dbReference type="EMBL" id="TDO28846.1"/>
    </source>
</evidence>
<dbReference type="Pfam" id="PF13490">
    <property type="entry name" value="zf-HC2"/>
    <property type="match status" value="1"/>
</dbReference>